<evidence type="ECO:0000256" key="1">
    <source>
        <dbReference type="SAM" id="MobiDB-lite"/>
    </source>
</evidence>
<gene>
    <name evidence="2" type="ORF">CK203_006562</name>
</gene>
<reference evidence="2 3" key="1">
    <citation type="journal article" date="2018" name="PLoS Genet.">
        <title>Population sequencing reveals clonal diversity and ancestral inbreeding in the grapevine cultivar Chardonnay.</title>
        <authorList>
            <person name="Roach M.J."/>
            <person name="Johnson D.L."/>
            <person name="Bohlmann J."/>
            <person name="van Vuuren H.J."/>
            <person name="Jones S.J."/>
            <person name="Pretorius I.S."/>
            <person name="Schmidt S.A."/>
            <person name="Borneman A.R."/>
        </authorList>
    </citation>
    <scope>NUCLEOTIDE SEQUENCE [LARGE SCALE GENOMIC DNA]</scope>
    <source>
        <strain evidence="3">cv. Chardonnay</strain>
        <tissue evidence="2">Leaf</tissue>
    </source>
</reference>
<accession>A0A438KBQ8</accession>
<name>A0A438KBQ8_VITVI</name>
<protein>
    <recommendedName>
        <fullName evidence="4">Retrotransposon gag domain-containing protein</fullName>
    </recommendedName>
</protein>
<dbReference type="EMBL" id="QGNW01000011">
    <property type="protein sequence ID" value="RVX18608.1"/>
    <property type="molecule type" value="Genomic_DNA"/>
</dbReference>
<evidence type="ECO:0000313" key="3">
    <source>
        <dbReference type="Proteomes" id="UP000288805"/>
    </source>
</evidence>
<sequence length="326" mass="36697">MDAVFQIFKQSICPGTPFFESRVKKPPTTMNDLFRRVNKYSILEDDVRAATQQILVTGQPARNDVARSSKPPNQQRPPNRRQDEQRQPDPPQLTPLTVSYEKLLPMIRELSDFKWPEPLKMNPAKKDHNRKCAYHKEHGHTTDQCRSLHYLVEKLIRAGHLNQYVHLGARGGEISRSQASEAPSAPIAPRAVINYIHGGPLDEYYDSKRKRQKLLRAALVCECVNSIRSGLTSRSAHPIDETIIFPSIDPIRILQPHRDALILSLGIEDFNVRWVLVDPGSSADLLQVSVVKQMGLVLSSLENPRRILLGFNGASTTSLGDIVLPV</sequence>
<evidence type="ECO:0000313" key="2">
    <source>
        <dbReference type="EMBL" id="RVX18608.1"/>
    </source>
</evidence>
<dbReference type="PANTHER" id="PTHR33240">
    <property type="entry name" value="OS08G0508500 PROTEIN"/>
    <property type="match status" value="1"/>
</dbReference>
<feature type="region of interest" description="Disordered" evidence="1">
    <location>
        <begin position="57"/>
        <end position="98"/>
    </location>
</feature>
<dbReference type="PANTHER" id="PTHR33240:SF8">
    <property type="entry name" value="OS03G0439900 PROTEIN"/>
    <property type="match status" value="1"/>
</dbReference>
<dbReference type="CDD" id="cd00303">
    <property type="entry name" value="retropepsin_like"/>
    <property type="match status" value="1"/>
</dbReference>
<proteinExistence type="predicted"/>
<dbReference type="Proteomes" id="UP000288805">
    <property type="component" value="Unassembled WGS sequence"/>
</dbReference>
<organism evidence="2 3">
    <name type="scientific">Vitis vinifera</name>
    <name type="common">Grape</name>
    <dbReference type="NCBI Taxonomy" id="29760"/>
    <lineage>
        <taxon>Eukaryota</taxon>
        <taxon>Viridiplantae</taxon>
        <taxon>Streptophyta</taxon>
        <taxon>Embryophyta</taxon>
        <taxon>Tracheophyta</taxon>
        <taxon>Spermatophyta</taxon>
        <taxon>Magnoliopsida</taxon>
        <taxon>eudicotyledons</taxon>
        <taxon>Gunneridae</taxon>
        <taxon>Pentapetalae</taxon>
        <taxon>rosids</taxon>
        <taxon>Vitales</taxon>
        <taxon>Vitaceae</taxon>
        <taxon>Viteae</taxon>
        <taxon>Vitis</taxon>
    </lineage>
</organism>
<comment type="caution">
    <text evidence="2">The sequence shown here is derived from an EMBL/GenBank/DDBJ whole genome shotgun (WGS) entry which is preliminary data.</text>
</comment>
<dbReference type="AlphaFoldDB" id="A0A438KBQ8"/>
<evidence type="ECO:0008006" key="4">
    <source>
        <dbReference type="Google" id="ProtNLM"/>
    </source>
</evidence>